<keyword evidence="2" id="KW-1185">Reference proteome</keyword>
<evidence type="ECO:0008006" key="3">
    <source>
        <dbReference type="Google" id="ProtNLM"/>
    </source>
</evidence>
<name>A0A090DZK8_MESPL</name>
<proteinExistence type="predicted"/>
<organism evidence="1 2">
    <name type="scientific">Mesorhizobium plurifarium</name>
    <dbReference type="NCBI Taxonomy" id="69974"/>
    <lineage>
        <taxon>Bacteria</taxon>
        <taxon>Pseudomonadati</taxon>
        <taxon>Pseudomonadota</taxon>
        <taxon>Alphaproteobacteria</taxon>
        <taxon>Hyphomicrobiales</taxon>
        <taxon>Phyllobacteriaceae</taxon>
        <taxon>Mesorhizobium</taxon>
    </lineage>
</organism>
<dbReference type="AlphaFoldDB" id="A0A090DZK8"/>
<protein>
    <recommendedName>
        <fullName evidence="3">Restriction endonuclease type IV Mrr domain-containing protein</fullName>
    </recommendedName>
</protein>
<evidence type="ECO:0000313" key="1">
    <source>
        <dbReference type="EMBL" id="CDX20217.1"/>
    </source>
</evidence>
<gene>
    <name evidence="1" type="ORF">MPL3356_310043</name>
</gene>
<evidence type="ECO:0000313" key="2">
    <source>
        <dbReference type="Proteomes" id="UP000045285"/>
    </source>
</evidence>
<dbReference type="EMBL" id="CCMZ01000025">
    <property type="protein sequence ID" value="CDX20217.1"/>
    <property type="molecule type" value="Genomic_DNA"/>
</dbReference>
<sequence>MGAMKELHIETMNLEVEWQHLLAEILGQPSAGRAHVMRPDEGPADQEEWEAMRFVPDIAFTPSGAAGPIAVEFKMFRWRSDWRSRVGDAIAFMKTLLEQTDYARGALILSLEIQASDREDFRQAAGSNIDLWDLNDLRSFAASDTELLDRLEELVSETVIESASPISLGHHADALRGASIAAKLRATAAGRAEWQAFEGACHEAIRFLFSRELHKLVSQQRTDDGLHRMDLVGRIRPKHNSFWAILASDFGTRYVVFEAKNYAFPIGQDSIEITSKYLFRAGLRTVAIVVARAGASEQAIKASAGHLREDRKFIMVISKDDLCAMLEGADSGDPPENLLFDRMDETLMAMSR</sequence>
<dbReference type="Proteomes" id="UP000045285">
    <property type="component" value="Unassembled WGS sequence"/>
</dbReference>
<accession>A0A090DZK8</accession>
<reference evidence="2" key="1">
    <citation type="submission" date="2014-08" db="EMBL/GenBank/DDBJ databases">
        <authorList>
            <person name="Moulin L."/>
        </authorList>
    </citation>
    <scope>NUCLEOTIDE SEQUENCE [LARGE SCALE GENOMIC DNA]</scope>
</reference>